<evidence type="ECO:0000256" key="2">
    <source>
        <dbReference type="ARBA" id="ARBA00022475"/>
    </source>
</evidence>
<dbReference type="PANTHER" id="PTHR34697">
    <property type="entry name" value="PHOSPHATIDYLGLYCEROL LYSYLTRANSFERASE"/>
    <property type="match status" value="1"/>
</dbReference>
<evidence type="ECO:0000256" key="7">
    <source>
        <dbReference type="SAM" id="Phobius"/>
    </source>
</evidence>
<feature type="transmembrane region" description="Helical" evidence="7">
    <location>
        <begin position="93"/>
        <end position="113"/>
    </location>
</feature>
<keyword evidence="3 7" id="KW-0812">Transmembrane</keyword>
<dbReference type="InterPro" id="IPR000182">
    <property type="entry name" value="GNAT_dom"/>
</dbReference>
<dbReference type="SUPFAM" id="SSF55729">
    <property type="entry name" value="Acyl-CoA N-acyltransferases (Nat)"/>
    <property type="match status" value="1"/>
</dbReference>
<sequence length="628" mass="66220">MTFSVSSAPRTAARLLRLAVPFAVMAGCLWLLQVQSDLPSLNELGALVFDLPAWKWTGAALATAVSFCALGRYDCVAHRHLGTGLDGPAARRAGMAAIAFSQTAGFGLVTGSYARWRLLPGLTPLQAGQLTALVAATFLASLAVICGASLIAAPPVPGLAWAGALILLTAAALAACSFLIPQFQLFGLPLRWPSLTAMTALGFWAAADVAAAGTALWLLLPSGTGVAWGQLLTAYAVALGLAVVSSAPGGAGPFELALCALLPAVPDHSLIAALLAFRVIYYAIPAVIAGFLLVFPGLLTAQKTAVDDTDLLGSRSQPAAALPWDRCCAETGIIRQNGGRVHAFGLNRIALLDSAQASVALFDPLSGLTGETFAPLARHARRRNAAACYYKCSARTALLARKSGWTVLRIAKEAVLNPQAFSESGSCRRQLRRKLRHAETAGINVGRAVNRLPFDQMQEADAAWQSAHGTAYGTTMGRFEPGYLSCQEVILAFHQGQLIGFASFHTSAREWCLDLIRLRPGVPDGTGHALVRAGIAAAAAEGIPRLSLAAVPDHRLAGRADRGLRRFKACFAPQWEPRYMAAPSWLQMAISVAELVRLVHRPPPVLPAAAPQTHNEDEENEIALARPA</sequence>
<dbReference type="RefSeq" id="WP_058286692.1">
    <property type="nucleotide sequence ID" value="NZ_CYSR01000030.1"/>
</dbReference>
<feature type="transmembrane region" description="Helical" evidence="7">
    <location>
        <begin position="232"/>
        <end position="251"/>
    </location>
</feature>
<dbReference type="Proteomes" id="UP000051326">
    <property type="component" value="Unassembled WGS sequence"/>
</dbReference>
<feature type="transmembrane region" description="Helical" evidence="7">
    <location>
        <begin position="159"/>
        <end position="180"/>
    </location>
</feature>
<dbReference type="GO" id="GO:0004812">
    <property type="term" value="F:aminoacyl-tRNA ligase activity"/>
    <property type="evidence" value="ECO:0007669"/>
    <property type="project" value="UniProtKB-KW"/>
</dbReference>
<accession>A0A0P1HAV7</accession>
<dbReference type="GO" id="GO:0055091">
    <property type="term" value="P:phospholipid homeostasis"/>
    <property type="evidence" value="ECO:0007669"/>
    <property type="project" value="TreeGrafter"/>
</dbReference>
<feature type="transmembrane region" description="Helical" evidence="7">
    <location>
        <begin position="200"/>
        <end position="220"/>
    </location>
</feature>
<dbReference type="AlphaFoldDB" id="A0A0P1HAV7"/>
<evidence type="ECO:0000259" key="8">
    <source>
        <dbReference type="PROSITE" id="PS51186"/>
    </source>
</evidence>
<gene>
    <name evidence="9" type="ORF">PHA8399_02760</name>
</gene>
<feature type="transmembrane region" description="Helical" evidence="7">
    <location>
        <begin position="271"/>
        <end position="295"/>
    </location>
</feature>
<keyword evidence="2" id="KW-1003">Cell membrane</keyword>
<feature type="region of interest" description="Disordered" evidence="6">
    <location>
        <begin position="607"/>
        <end position="628"/>
    </location>
</feature>
<dbReference type="GO" id="GO:0005886">
    <property type="term" value="C:plasma membrane"/>
    <property type="evidence" value="ECO:0007669"/>
    <property type="project" value="UniProtKB-SubCell"/>
</dbReference>
<evidence type="ECO:0000256" key="3">
    <source>
        <dbReference type="ARBA" id="ARBA00022692"/>
    </source>
</evidence>
<feature type="domain" description="N-acetyltransferase" evidence="8">
    <location>
        <begin position="444"/>
        <end position="593"/>
    </location>
</feature>
<dbReference type="PROSITE" id="PS51186">
    <property type="entry name" value="GNAT"/>
    <property type="match status" value="1"/>
</dbReference>
<comment type="subcellular location">
    <subcellularLocation>
        <location evidence="1">Cell membrane</location>
        <topology evidence="1">Multi-pass membrane protein</topology>
    </subcellularLocation>
</comment>
<evidence type="ECO:0000256" key="5">
    <source>
        <dbReference type="ARBA" id="ARBA00023136"/>
    </source>
</evidence>
<feature type="transmembrane region" description="Helical" evidence="7">
    <location>
        <begin position="133"/>
        <end position="152"/>
    </location>
</feature>
<evidence type="ECO:0000256" key="1">
    <source>
        <dbReference type="ARBA" id="ARBA00004651"/>
    </source>
</evidence>
<dbReference type="GO" id="GO:0016747">
    <property type="term" value="F:acyltransferase activity, transferring groups other than amino-acyl groups"/>
    <property type="evidence" value="ECO:0007669"/>
    <property type="project" value="InterPro"/>
</dbReference>
<dbReference type="EMBL" id="CYSR01000030">
    <property type="protein sequence ID" value="CUI00627.1"/>
    <property type="molecule type" value="Genomic_DNA"/>
</dbReference>
<dbReference type="Pfam" id="PF09924">
    <property type="entry name" value="LPG_synthase_C"/>
    <property type="match status" value="1"/>
</dbReference>
<evidence type="ECO:0000313" key="10">
    <source>
        <dbReference type="Proteomes" id="UP000051326"/>
    </source>
</evidence>
<protein>
    <submittedName>
        <fullName evidence="9">Lysyl-tRNA synthetase</fullName>
    </submittedName>
</protein>
<keyword evidence="5 7" id="KW-0472">Membrane</keyword>
<feature type="transmembrane region" description="Helical" evidence="7">
    <location>
        <begin position="53"/>
        <end position="73"/>
    </location>
</feature>
<proteinExistence type="predicted"/>
<dbReference type="STRING" id="1396826.PHA8399_02760"/>
<evidence type="ECO:0000256" key="6">
    <source>
        <dbReference type="SAM" id="MobiDB-lite"/>
    </source>
</evidence>
<evidence type="ECO:0000313" key="9">
    <source>
        <dbReference type="EMBL" id="CUI00627.1"/>
    </source>
</evidence>
<dbReference type="InterPro" id="IPR051211">
    <property type="entry name" value="PG_lysyltransferase"/>
</dbReference>
<name>A0A0P1HAV7_9RHOB</name>
<dbReference type="InterPro" id="IPR016181">
    <property type="entry name" value="Acyl_CoA_acyltransferase"/>
</dbReference>
<keyword evidence="9" id="KW-0436">Ligase</keyword>
<reference evidence="9 10" key="1">
    <citation type="submission" date="2015-09" db="EMBL/GenBank/DDBJ databases">
        <authorList>
            <consortium name="Swine Surveillance"/>
        </authorList>
    </citation>
    <scope>NUCLEOTIDE SEQUENCE [LARGE SCALE GENOMIC DNA]</scope>
    <source>
        <strain evidence="9 10">CECT 8399</strain>
    </source>
</reference>
<feature type="transmembrane region" description="Helical" evidence="7">
    <location>
        <begin position="12"/>
        <end position="33"/>
    </location>
</feature>
<dbReference type="GO" id="GO:0016755">
    <property type="term" value="F:aminoacyltransferase activity"/>
    <property type="evidence" value="ECO:0007669"/>
    <property type="project" value="TreeGrafter"/>
</dbReference>
<keyword evidence="9" id="KW-0030">Aminoacyl-tRNA synthetase</keyword>
<dbReference type="PANTHER" id="PTHR34697:SF2">
    <property type="entry name" value="PHOSPHATIDYLGLYCEROL LYSYLTRANSFERASE"/>
    <property type="match status" value="1"/>
</dbReference>
<dbReference type="InterPro" id="IPR024320">
    <property type="entry name" value="LPG_synthase_C"/>
</dbReference>
<organism evidence="9 10">
    <name type="scientific">Leisingera aquaemixtae</name>
    <dbReference type="NCBI Taxonomy" id="1396826"/>
    <lineage>
        <taxon>Bacteria</taxon>
        <taxon>Pseudomonadati</taxon>
        <taxon>Pseudomonadota</taxon>
        <taxon>Alphaproteobacteria</taxon>
        <taxon>Rhodobacterales</taxon>
        <taxon>Roseobacteraceae</taxon>
        <taxon>Leisingera</taxon>
    </lineage>
</organism>
<keyword evidence="4 7" id="KW-1133">Transmembrane helix</keyword>
<evidence type="ECO:0000256" key="4">
    <source>
        <dbReference type="ARBA" id="ARBA00022989"/>
    </source>
</evidence>